<feature type="transmembrane region" description="Helical" evidence="1">
    <location>
        <begin position="37"/>
        <end position="53"/>
    </location>
</feature>
<gene>
    <name evidence="2" type="ORF">AABD74_04325</name>
</gene>
<accession>A0ABZ2UIX6</accession>
<dbReference type="Proteomes" id="UP001623852">
    <property type="component" value="Chromosome"/>
</dbReference>
<sequence length="58" mass="6702">MWHVSKLICLLIGNGLKWIYYGGKKPMSEVAKEDNEIIGFVIIAFIFFFLYSSNKSKI</sequence>
<organism evidence="2 3">
    <name type="scientific">Flavobacterium soyae</name>
    <dbReference type="NCBI Taxonomy" id="2903098"/>
    <lineage>
        <taxon>Bacteria</taxon>
        <taxon>Pseudomonadati</taxon>
        <taxon>Bacteroidota</taxon>
        <taxon>Flavobacteriia</taxon>
        <taxon>Flavobacteriales</taxon>
        <taxon>Flavobacteriaceae</taxon>
        <taxon>Flavobacterium</taxon>
    </lineage>
</organism>
<keyword evidence="1" id="KW-1133">Transmembrane helix</keyword>
<protein>
    <submittedName>
        <fullName evidence="2">Uncharacterized protein</fullName>
    </submittedName>
</protein>
<dbReference type="RefSeq" id="WP_232679961.1">
    <property type="nucleotide sequence ID" value="NZ_CP150845.1"/>
</dbReference>
<evidence type="ECO:0000313" key="3">
    <source>
        <dbReference type="Proteomes" id="UP001623852"/>
    </source>
</evidence>
<dbReference type="EMBL" id="CP150845">
    <property type="protein sequence ID" value="WYZ20691.1"/>
    <property type="molecule type" value="Genomic_DNA"/>
</dbReference>
<keyword evidence="1" id="KW-0812">Transmembrane</keyword>
<evidence type="ECO:0000313" key="2">
    <source>
        <dbReference type="EMBL" id="WYZ20691.1"/>
    </source>
</evidence>
<evidence type="ECO:0000256" key="1">
    <source>
        <dbReference type="SAM" id="Phobius"/>
    </source>
</evidence>
<proteinExistence type="predicted"/>
<keyword evidence="3" id="KW-1185">Reference proteome</keyword>
<reference evidence="2 3" key="1">
    <citation type="submission" date="2024-03" db="EMBL/GenBank/DDBJ databases">
        <title>Flavobacterium soyae.</title>
        <authorList>
            <person name="Zheng W."/>
        </authorList>
    </citation>
    <scope>NUCLEOTIDE SEQUENCE [LARGE SCALE GENOMIC DNA]</scope>
    <source>
        <strain evidence="2 3">55</strain>
    </source>
</reference>
<keyword evidence="1" id="KW-0472">Membrane</keyword>
<name>A0ABZ2UIX6_9FLAO</name>